<sequence length="683" mass="76486">MGVADAKTGRNISTMLYPRATMIKRRGGLEVVSDAPSLRKAIKMQQHVYEVYSRYIHQGKMTIIRRDSLRIMQFNFRHADPAELEDLKTFSIQAGAVSKSPIMTAPTSSALGLKSHNERAPGSRVRPRKALRDRTNELAGSHDPTLSPNPRKGKLRRLMDTCTSFGSMRSLAVDPDQQLTDEQRQVIELVRQKRNVFFTGSAGTGKSFLLQHLLHRGQVYHGRRVHATATTGIAAYNIGGMTLHHFGGMDTRPYQSRDAILEAIKHKRDAVKRWKTVDLLVIDEVSMLDGQLFDDLEWIARRIRGNTAFFGGIQLVLCGDFFQLPPVVRRTVGGVRQRATLCFESEAWSRGIKDIVVLKEVFRQTNPEFIQMLNAFRVGRPTTGMLQTLNQRFRASIDENEEDDARAAIHIFTHNDDVLQTNTKRLDALPGKKYNYLAADTGSVDFLSACPAAATLSLKHNARVMLTKTINAAAGLVNGSRGVVQGFTPQTNLPIVRFSNGTTEIIHHEEFSVRAADSLLAARRQIPLTLAWAISIHKSQGLAFDKAVLDLSRVFEFGQAYVALSRVRSLDGIILPRHSELFTLNSAPRIRSQDGTTSFGKRHNKTHTICRRCGRSSYHIQKATCSSCGYPAAKMRKYNWSQKALRRRTQGTGRMQYLKTLPRKFKNGFREGTSAVSKKAATN</sequence>
<comment type="catalytic activity">
    <reaction evidence="9">
        <text>ATP + H2O = ADP + phosphate + H(+)</text>
        <dbReference type="Rhea" id="RHEA:13065"/>
        <dbReference type="ChEBI" id="CHEBI:15377"/>
        <dbReference type="ChEBI" id="CHEBI:15378"/>
        <dbReference type="ChEBI" id="CHEBI:30616"/>
        <dbReference type="ChEBI" id="CHEBI:43474"/>
        <dbReference type="ChEBI" id="CHEBI:456216"/>
        <dbReference type="EC" id="5.6.2.3"/>
    </reaction>
</comment>
<dbReference type="PANTHER" id="PTHR47642">
    <property type="entry name" value="ATP-DEPENDENT DNA HELICASE"/>
    <property type="match status" value="1"/>
</dbReference>
<evidence type="ECO:0000259" key="12">
    <source>
        <dbReference type="Pfam" id="PF21530"/>
    </source>
</evidence>
<dbReference type="InterPro" id="IPR001569">
    <property type="entry name" value="Ribosomal_eL37"/>
</dbReference>
<keyword evidence="9" id="KW-0233">DNA recombination</keyword>
<dbReference type="Pfam" id="PF01907">
    <property type="entry name" value="Ribosomal_L37e"/>
    <property type="match status" value="1"/>
</dbReference>
<reference evidence="13" key="1">
    <citation type="submission" date="2022-11" db="EMBL/GenBank/DDBJ databases">
        <authorList>
            <person name="Morgan W.R."/>
            <person name="Tartar A."/>
        </authorList>
    </citation>
    <scope>NUCLEOTIDE SEQUENCE</scope>
    <source>
        <strain evidence="13">ARSEF 373</strain>
    </source>
</reference>
<dbReference type="CDD" id="cd18037">
    <property type="entry name" value="DEXSc_Pif1_like"/>
    <property type="match status" value="1"/>
</dbReference>
<keyword evidence="5" id="KW-0862">Zinc</keyword>
<dbReference type="InterPro" id="IPR049163">
    <property type="entry name" value="Pif1-like_2B_dom"/>
</dbReference>
<dbReference type="EMBL" id="DAKRPA010000107">
    <property type="protein sequence ID" value="DAZ98414.1"/>
    <property type="molecule type" value="Genomic_DNA"/>
</dbReference>
<evidence type="ECO:0000256" key="9">
    <source>
        <dbReference type="RuleBase" id="RU363044"/>
    </source>
</evidence>
<keyword evidence="9" id="KW-0227">DNA damage</keyword>
<feature type="domain" description="DNA helicase Pif1-like 2B" evidence="12">
    <location>
        <begin position="449"/>
        <end position="487"/>
    </location>
</feature>
<organism evidence="13 14">
    <name type="scientific">Lagenidium giganteum</name>
    <dbReference type="NCBI Taxonomy" id="4803"/>
    <lineage>
        <taxon>Eukaryota</taxon>
        <taxon>Sar</taxon>
        <taxon>Stramenopiles</taxon>
        <taxon>Oomycota</taxon>
        <taxon>Peronosporomycetes</taxon>
        <taxon>Pythiales</taxon>
        <taxon>Pythiaceae</taxon>
    </lineage>
</organism>
<keyword evidence="3" id="KW-0699">rRNA-binding</keyword>
<dbReference type="EC" id="5.6.2.3" evidence="9"/>
<keyword evidence="7" id="KW-0689">Ribosomal protein</keyword>
<dbReference type="AlphaFoldDB" id="A0AAV2Z104"/>
<dbReference type="InterPro" id="IPR051055">
    <property type="entry name" value="PIF1_helicase"/>
</dbReference>
<keyword evidence="9" id="KW-0234">DNA repair</keyword>
<dbReference type="GO" id="GO:0006412">
    <property type="term" value="P:translation"/>
    <property type="evidence" value="ECO:0007669"/>
    <property type="project" value="InterPro"/>
</dbReference>
<dbReference type="CDD" id="cd18809">
    <property type="entry name" value="SF1_C_RecD"/>
    <property type="match status" value="1"/>
</dbReference>
<dbReference type="InterPro" id="IPR010285">
    <property type="entry name" value="DNA_helicase_pif1-like_DEAD"/>
</dbReference>
<name>A0AAV2Z104_9STRA</name>
<dbReference type="Gene3D" id="2.20.25.30">
    <property type="match status" value="1"/>
</dbReference>
<keyword evidence="6" id="KW-0694">RNA-binding</keyword>
<evidence type="ECO:0000256" key="3">
    <source>
        <dbReference type="ARBA" id="ARBA00022730"/>
    </source>
</evidence>
<evidence type="ECO:0000256" key="10">
    <source>
        <dbReference type="SAM" id="MobiDB-lite"/>
    </source>
</evidence>
<comment type="cofactor">
    <cofactor evidence="9">
        <name>Mg(2+)</name>
        <dbReference type="ChEBI" id="CHEBI:18420"/>
    </cofactor>
</comment>
<evidence type="ECO:0000256" key="1">
    <source>
        <dbReference type="ARBA" id="ARBA00009805"/>
    </source>
</evidence>
<dbReference type="GO" id="GO:0003735">
    <property type="term" value="F:structural constituent of ribosome"/>
    <property type="evidence" value="ECO:0007669"/>
    <property type="project" value="InterPro"/>
</dbReference>
<keyword evidence="4" id="KW-0863">Zinc-finger</keyword>
<keyword evidence="9" id="KW-0347">Helicase</keyword>
<dbReference type="GO" id="GO:0043139">
    <property type="term" value="F:5'-3' DNA helicase activity"/>
    <property type="evidence" value="ECO:0007669"/>
    <property type="project" value="UniProtKB-EC"/>
</dbReference>
<protein>
    <recommendedName>
        <fullName evidence="9">ATP-dependent DNA helicase</fullName>
        <ecNumber evidence="9">5.6.2.3</ecNumber>
    </recommendedName>
</protein>
<keyword evidence="9" id="KW-0067">ATP-binding</keyword>
<dbReference type="GO" id="GO:1990904">
    <property type="term" value="C:ribonucleoprotein complex"/>
    <property type="evidence" value="ECO:0007669"/>
    <property type="project" value="UniProtKB-KW"/>
</dbReference>
<evidence type="ECO:0000256" key="5">
    <source>
        <dbReference type="ARBA" id="ARBA00022833"/>
    </source>
</evidence>
<dbReference type="SUPFAM" id="SSF52540">
    <property type="entry name" value="P-loop containing nucleoside triphosphate hydrolases"/>
    <property type="match status" value="2"/>
</dbReference>
<keyword evidence="8" id="KW-0687">Ribonucleoprotein</keyword>
<proteinExistence type="inferred from homology"/>
<keyword evidence="9" id="KW-0547">Nucleotide-binding</keyword>
<dbReference type="GO" id="GO:0000723">
    <property type="term" value="P:telomere maintenance"/>
    <property type="evidence" value="ECO:0007669"/>
    <property type="project" value="InterPro"/>
</dbReference>
<dbReference type="PROSITE" id="PS01077">
    <property type="entry name" value="RIBOSOMAL_L37E"/>
    <property type="match status" value="1"/>
</dbReference>
<dbReference type="InterPro" id="IPR011331">
    <property type="entry name" value="Ribosomal_eL37/eL43"/>
</dbReference>
<dbReference type="Pfam" id="PF05970">
    <property type="entry name" value="PIF1"/>
    <property type="match status" value="1"/>
</dbReference>
<accession>A0AAV2Z104</accession>
<dbReference type="InterPro" id="IPR018267">
    <property type="entry name" value="Ribosomal_eL37_CS"/>
</dbReference>
<keyword evidence="2" id="KW-0479">Metal-binding</keyword>
<evidence type="ECO:0000256" key="8">
    <source>
        <dbReference type="ARBA" id="ARBA00023274"/>
    </source>
</evidence>
<keyword evidence="14" id="KW-1185">Reference proteome</keyword>
<feature type="domain" description="DNA helicase Pif1-like DEAD-box helicase" evidence="11">
    <location>
        <begin position="178"/>
        <end position="377"/>
    </location>
</feature>
<dbReference type="InterPro" id="IPR027417">
    <property type="entry name" value="P-loop_NTPase"/>
</dbReference>
<dbReference type="GO" id="GO:0006281">
    <property type="term" value="P:DNA repair"/>
    <property type="evidence" value="ECO:0007669"/>
    <property type="project" value="UniProtKB-KW"/>
</dbReference>
<comment type="similarity">
    <text evidence="9">Belongs to the helicase family.</text>
</comment>
<evidence type="ECO:0000259" key="11">
    <source>
        <dbReference type="Pfam" id="PF05970"/>
    </source>
</evidence>
<dbReference type="FunFam" id="2.20.25.30:FF:000001">
    <property type="entry name" value="Ribosomal protein L37"/>
    <property type="match status" value="1"/>
</dbReference>
<feature type="region of interest" description="Disordered" evidence="10">
    <location>
        <begin position="112"/>
        <end position="154"/>
    </location>
</feature>
<dbReference type="GO" id="GO:0008270">
    <property type="term" value="F:zinc ion binding"/>
    <property type="evidence" value="ECO:0007669"/>
    <property type="project" value="UniProtKB-KW"/>
</dbReference>
<dbReference type="InterPro" id="IPR011332">
    <property type="entry name" value="Ribosomal_zn-bd"/>
</dbReference>
<dbReference type="GO" id="GO:0005524">
    <property type="term" value="F:ATP binding"/>
    <property type="evidence" value="ECO:0007669"/>
    <property type="project" value="UniProtKB-KW"/>
</dbReference>
<keyword evidence="9" id="KW-0378">Hydrolase</keyword>
<evidence type="ECO:0000256" key="6">
    <source>
        <dbReference type="ARBA" id="ARBA00022884"/>
    </source>
</evidence>
<dbReference type="GO" id="GO:0006310">
    <property type="term" value="P:DNA recombination"/>
    <property type="evidence" value="ECO:0007669"/>
    <property type="project" value="UniProtKB-KW"/>
</dbReference>
<dbReference type="SUPFAM" id="SSF57829">
    <property type="entry name" value="Zn-binding ribosomal proteins"/>
    <property type="match status" value="1"/>
</dbReference>
<gene>
    <name evidence="13" type="ORF">N0F65_000128</name>
</gene>
<dbReference type="GO" id="GO:0005840">
    <property type="term" value="C:ribosome"/>
    <property type="evidence" value="ECO:0007669"/>
    <property type="project" value="UniProtKB-KW"/>
</dbReference>
<evidence type="ECO:0000256" key="2">
    <source>
        <dbReference type="ARBA" id="ARBA00022723"/>
    </source>
</evidence>
<dbReference type="Gene3D" id="3.40.50.300">
    <property type="entry name" value="P-loop containing nucleotide triphosphate hydrolases"/>
    <property type="match status" value="2"/>
</dbReference>
<reference evidence="13" key="2">
    <citation type="journal article" date="2023" name="Microbiol Resour">
        <title>Decontamination and Annotation of the Draft Genome Sequence of the Oomycete Lagenidium giganteum ARSEF 373.</title>
        <authorList>
            <person name="Morgan W.R."/>
            <person name="Tartar A."/>
        </authorList>
    </citation>
    <scope>NUCLEOTIDE SEQUENCE</scope>
    <source>
        <strain evidence="13">ARSEF 373</strain>
    </source>
</reference>
<comment type="similarity">
    <text evidence="1">Belongs to the eukaryotic ribosomal protein eL37 family.</text>
</comment>
<evidence type="ECO:0000256" key="7">
    <source>
        <dbReference type="ARBA" id="ARBA00022980"/>
    </source>
</evidence>
<dbReference type="GO" id="GO:0019843">
    <property type="term" value="F:rRNA binding"/>
    <property type="evidence" value="ECO:0007669"/>
    <property type="project" value="UniProtKB-KW"/>
</dbReference>
<dbReference type="HAMAP" id="MF_00547">
    <property type="entry name" value="Ribosomal_eL37"/>
    <property type="match status" value="1"/>
</dbReference>
<comment type="caution">
    <text evidence="13">The sequence shown here is derived from an EMBL/GenBank/DDBJ whole genome shotgun (WGS) entry which is preliminary data.</text>
</comment>
<dbReference type="GO" id="GO:0016787">
    <property type="term" value="F:hydrolase activity"/>
    <property type="evidence" value="ECO:0007669"/>
    <property type="project" value="UniProtKB-KW"/>
</dbReference>
<evidence type="ECO:0000313" key="13">
    <source>
        <dbReference type="EMBL" id="DAZ98414.1"/>
    </source>
</evidence>
<evidence type="ECO:0000313" key="14">
    <source>
        <dbReference type="Proteomes" id="UP001146120"/>
    </source>
</evidence>
<dbReference type="PANTHER" id="PTHR47642:SF7">
    <property type="entry name" value="ATP-DEPENDENT DNA HELICASE PIF1"/>
    <property type="match status" value="1"/>
</dbReference>
<dbReference type="Proteomes" id="UP001146120">
    <property type="component" value="Unassembled WGS sequence"/>
</dbReference>
<evidence type="ECO:0000256" key="4">
    <source>
        <dbReference type="ARBA" id="ARBA00022771"/>
    </source>
</evidence>
<dbReference type="Pfam" id="PF21530">
    <property type="entry name" value="Pif1_2B_dom"/>
    <property type="match status" value="1"/>
</dbReference>